<dbReference type="EMBL" id="AK038716">
    <property type="protein sequence ID" value="BAC30108.1"/>
    <property type="molecule type" value="mRNA"/>
</dbReference>
<accession>Q8CAI7</accession>
<protein>
    <submittedName>
        <fullName evidence="1">Uncharacterized protein</fullName>
    </submittedName>
</protein>
<dbReference type="OrthoDB" id="10066771at2759"/>
<gene>
    <name evidence="2" type="primary">Zfp507</name>
    <name evidence="2" type="synonym">zfp507</name>
</gene>
<proteinExistence type="evidence at transcript level"/>
<dbReference type="MGI" id="MGI:1916378">
    <property type="gene designation" value="Zfp507"/>
</dbReference>
<dbReference type="AlphaFoldDB" id="Q8CAI7"/>
<dbReference type="AGR" id="MGI:1916378"/>
<reference evidence="1" key="3">
    <citation type="journal article" date="2000" name="Genome Res.">
        <title>RIKEN integrated sequence analysis (RISA) system--384-format sequencing pipeline with 384 multicapillary sequencer.</title>
        <authorList>
            <person name="Shibata K."/>
            <person name="Itoh M."/>
            <person name="Aizawa K."/>
            <person name="Nagaoka S."/>
            <person name="Sasaki N."/>
            <person name="Carninci P."/>
            <person name="Konno H."/>
            <person name="Akiyama J."/>
            <person name="Nishi K."/>
            <person name="Kitsunai T."/>
            <person name="Tashiro H."/>
            <person name="Itoh M."/>
            <person name="Sumi N."/>
            <person name="Ishii Y."/>
            <person name="Nakamura S."/>
            <person name="Hazama M."/>
            <person name="Nishine T."/>
            <person name="Harada A."/>
            <person name="Yamamoto R."/>
            <person name="Matsumoto H."/>
            <person name="Sakaguchi S."/>
            <person name="Ikegami T."/>
            <person name="Kashiwagi K."/>
            <person name="Fujiwake S."/>
            <person name="Inoue K."/>
            <person name="Togawa Y."/>
            <person name="Izawa M."/>
            <person name="Ohara E."/>
            <person name="Watahiki M."/>
            <person name="Yoneda Y."/>
            <person name="Ishikawa T."/>
            <person name="Ozawa K."/>
            <person name="Tanaka T."/>
            <person name="Matsuura S."/>
            <person name="Kawai J."/>
            <person name="Okazaki Y."/>
            <person name="Muramatsu M."/>
            <person name="Inoue Y."/>
            <person name="Kira A."/>
            <person name="Hayashizaki Y."/>
        </authorList>
    </citation>
    <scope>NUCLEOTIDE SEQUENCE</scope>
    <source>
        <strain evidence="1">C57BL/6J</strain>
        <tissue evidence="1">Hypothalamus</tissue>
    </source>
</reference>
<reference evidence="1" key="6">
    <citation type="journal article" date="2002" name="Nature">
        <title>Analysis of the mouse transcriptome based on functional annotation of 60,770 full-length cDNAs.</title>
        <authorList>
            <consortium name="The FANTOM Consortium and the RIKEN Genome Exploration Research Group Phase I and II Team"/>
        </authorList>
    </citation>
    <scope>NUCLEOTIDE SEQUENCE</scope>
    <source>
        <strain evidence="1">C57BL/6J</strain>
        <tissue evidence="1">Hypothalamus</tissue>
    </source>
</reference>
<sequence>MREVADGKGQPLSPGWAVGRGSVTSTVSREQWGCGMAFINLFLVLIGIDHRLNVGYGPLLPKKGERCPNHSWIINIWEVNYFKFIVTPYKTQTKSQVHRNG</sequence>
<reference evidence="1" key="2">
    <citation type="journal article" date="2000" name="Genome Res.">
        <title>Normalization and subtraction of cap-trapper-selected cDNAs to prepare full-length cDNA libraries for rapid discovery of new genes.</title>
        <authorList>
            <person name="Carninci P."/>
            <person name="Shibata Y."/>
            <person name="Hayatsu N."/>
            <person name="Sugahara Y."/>
            <person name="Shibata K."/>
            <person name="Itoh M."/>
            <person name="Konno H."/>
            <person name="Okazaki Y."/>
            <person name="Muramatsu M."/>
            <person name="Hayashizaki Y."/>
        </authorList>
    </citation>
    <scope>NUCLEOTIDE SEQUENCE</scope>
    <source>
        <strain evidence="1">C57BL/6J</strain>
        <tissue evidence="1">Hypothalamus</tissue>
    </source>
</reference>
<evidence type="ECO:0000313" key="1">
    <source>
        <dbReference type="EMBL" id="BAC30108.1"/>
    </source>
</evidence>
<reference evidence="1" key="4">
    <citation type="journal article" date="2001" name="Nature">
        <title>Functional annotation of a full-length mouse cDNA collection.</title>
        <authorList>
            <consortium name="The RIKEN Genome Exploration Research Group Phase II Team and the FANTOM Consortium"/>
        </authorList>
    </citation>
    <scope>NUCLEOTIDE SEQUENCE</scope>
    <source>
        <strain evidence="1">C57BL/6J</strain>
        <tissue evidence="1">Hypothalamus</tissue>
    </source>
</reference>
<reference evidence="1" key="7">
    <citation type="journal article" date="2005" name="Science">
        <title>The Transcriptional Landscape of the Mammalian Genome.</title>
        <authorList>
            <consortium name="The FANTOM Consortium"/>
            <consortium name="Riken Genome Exploration Research Group and Genome Science Group (Genome Network Project Core Group)"/>
        </authorList>
    </citation>
    <scope>NUCLEOTIDE SEQUENCE</scope>
    <source>
        <strain evidence="1">C57BL/6J</strain>
        <tissue evidence="1">Hypothalamus</tissue>
    </source>
</reference>
<organism evidence="1">
    <name type="scientific">Mus musculus</name>
    <name type="common">Mouse</name>
    <dbReference type="NCBI Taxonomy" id="10090"/>
    <lineage>
        <taxon>Eukaryota</taxon>
        <taxon>Metazoa</taxon>
        <taxon>Chordata</taxon>
        <taxon>Craniata</taxon>
        <taxon>Vertebrata</taxon>
        <taxon>Euteleostomi</taxon>
        <taxon>Mammalia</taxon>
        <taxon>Eutheria</taxon>
        <taxon>Euarchontoglires</taxon>
        <taxon>Glires</taxon>
        <taxon>Rodentia</taxon>
        <taxon>Myomorpha</taxon>
        <taxon>Muroidea</taxon>
        <taxon>Muridae</taxon>
        <taxon>Murinae</taxon>
        <taxon>Mus</taxon>
        <taxon>Mus</taxon>
    </lineage>
</organism>
<evidence type="ECO:0000313" key="2">
    <source>
        <dbReference type="MGI" id="MGI:1916378"/>
    </source>
</evidence>
<reference evidence="1" key="8">
    <citation type="journal article" date="2005" name="Science">
        <title>Antisense Transcription in the Mammalian Transcriptome.</title>
        <authorList>
            <consortium name="RIKEN Genome Exploration Research Group and Genome Science Group (Genome Network Project Core Group) and the FANTOM Consortium"/>
        </authorList>
    </citation>
    <scope>NUCLEOTIDE SEQUENCE</scope>
    <source>
        <strain evidence="1">C57BL/6J</strain>
        <tissue evidence="1">Hypothalamus</tissue>
    </source>
</reference>
<reference evidence="1" key="1">
    <citation type="journal article" date="1999" name="Methods Enzymol.">
        <title>High-efficiency full-length cDNA cloning.</title>
        <authorList>
            <person name="Carninci P."/>
            <person name="Hayashizaki Y."/>
        </authorList>
    </citation>
    <scope>NUCLEOTIDE SEQUENCE</scope>
    <source>
        <strain evidence="1">C57BL/6J</strain>
        <tissue evidence="1">Hypothalamus</tissue>
    </source>
</reference>
<name>Q8CAI7_MOUSE</name>
<reference evidence="1" key="5">
    <citation type="submission" date="2001-07" db="EMBL/GenBank/DDBJ databases">
        <authorList>
            <person name="Adachi J."/>
            <person name="Aizawa K."/>
            <person name="Akimura T."/>
            <person name="Arakawa T."/>
            <person name="Bono H."/>
            <person name="Carninci P."/>
            <person name="Fukuda S."/>
            <person name="Furuno M."/>
            <person name="Hanagaki T."/>
            <person name="Hara A."/>
            <person name="Hashizume W."/>
            <person name="Hayashida K."/>
            <person name="Hayatsu N."/>
            <person name="Hiramoto K."/>
            <person name="Hiraoka T."/>
            <person name="Hirozane T."/>
            <person name="Hori F."/>
            <person name="Imotani K."/>
            <person name="Ishii Y."/>
            <person name="Itoh M."/>
            <person name="Kagawa I."/>
            <person name="Kasukawa T."/>
            <person name="Katoh H."/>
            <person name="Kawai J."/>
            <person name="Kojima Y."/>
            <person name="Kondo S."/>
            <person name="Konno H."/>
            <person name="Kouda M."/>
            <person name="Koya S."/>
            <person name="Kurihara C."/>
            <person name="Matsuyama T."/>
            <person name="Miyazaki A."/>
            <person name="Murata M."/>
            <person name="Nakamura M."/>
            <person name="Nishi K."/>
            <person name="Nomura K."/>
            <person name="Numazaki R."/>
            <person name="Ohno M."/>
            <person name="Ohsato N."/>
            <person name="Okazaki Y."/>
            <person name="Saito R."/>
            <person name="Saitoh H."/>
            <person name="Sakai C."/>
            <person name="Sakai K."/>
            <person name="Sakazume N."/>
            <person name="Sano H."/>
            <person name="Sasaki D."/>
            <person name="Shibata K."/>
            <person name="Shinagawa A."/>
            <person name="Shiraki T."/>
            <person name="Sogabe Y."/>
            <person name="Tagami M."/>
            <person name="Tagawa A."/>
            <person name="Takahashi F."/>
            <person name="Takaku-Akahira S."/>
            <person name="Takeda Y."/>
            <person name="Tanaka T."/>
            <person name="Tomaru A."/>
            <person name="Toya T."/>
            <person name="Yasunishi A."/>
            <person name="Muramatsu M."/>
            <person name="Hayashizaki Y."/>
        </authorList>
    </citation>
    <scope>NUCLEOTIDE SEQUENCE</scope>
    <source>
        <strain evidence="1">C57BL/6J</strain>
        <tissue evidence="1">Hypothalamus</tissue>
    </source>
</reference>